<protein>
    <submittedName>
        <fullName evidence="2">Head-tail adaptor protein</fullName>
    </submittedName>
</protein>
<feature type="compositionally biased region" description="Basic and acidic residues" evidence="1">
    <location>
        <begin position="1"/>
        <end position="24"/>
    </location>
</feature>
<dbReference type="InterPro" id="IPR038666">
    <property type="entry name" value="SSP1_head-tail_sf"/>
</dbReference>
<dbReference type="Proteomes" id="UP000643405">
    <property type="component" value="Unassembled WGS sequence"/>
</dbReference>
<keyword evidence="3" id="KW-1185">Reference proteome</keyword>
<dbReference type="Pfam" id="PF05521">
    <property type="entry name" value="Phage_HCP"/>
    <property type="match status" value="1"/>
</dbReference>
<dbReference type="EMBL" id="JACVVX010000006">
    <property type="protein sequence ID" value="MBD0416508.1"/>
    <property type="molecule type" value="Genomic_DNA"/>
</dbReference>
<dbReference type="RefSeq" id="WP_188165954.1">
    <property type="nucleotide sequence ID" value="NZ_JACVVX010000006.1"/>
</dbReference>
<evidence type="ECO:0000313" key="3">
    <source>
        <dbReference type="Proteomes" id="UP000643405"/>
    </source>
</evidence>
<reference evidence="2" key="1">
    <citation type="submission" date="2020-09" db="EMBL/GenBank/DDBJ databases">
        <title>Genome seq and assembly of Tianweitania sp.</title>
        <authorList>
            <person name="Chhetri G."/>
        </authorList>
    </citation>
    <scope>NUCLEOTIDE SEQUENCE</scope>
    <source>
        <strain evidence="2">Rool2</strain>
    </source>
</reference>
<dbReference type="Gene3D" id="2.40.10.270">
    <property type="entry name" value="Bacteriophage SPP1 head-tail adaptor protein"/>
    <property type="match status" value="1"/>
</dbReference>
<evidence type="ECO:0000313" key="2">
    <source>
        <dbReference type="EMBL" id="MBD0416508.1"/>
    </source>
</evidence>
<gene>
    <name evidence="2" type="ORF">ICI42_17780</name>
</gene>
<organism evidence="2 3">
    <name type="scientific">Oryzicola mucosus</name>
    <dbReference type="NCBI Taxonomy" id="2767425"/>
    <lineage>
        <taxon>Bacteria</taxon>
        <taxon>Pseudomonadati</taxon>
        <taxon>Pseudomonadota</taxon>
        <taxon>Alphaproteobacteria</taxon>
        <taxon>Hyphomicrobiales</taxon>
        <taxon>Phyllobacteriaceae</taxon>
        <taxon>Oryzicola</taxon>
    </lineage>
</organism>
<sequence length="112" mass="12707">MPEASELRNRVAFDKRPKADDGAGNKRGAWQEQFKQLAGYVYAGGGEAVMAARLEGRGVVKVRLRSSSQTRSIRSDWRMRDVRTGAEYNVKQVDFETDRRWVYLVVERGSAP</sequence>
<dbReference type="AlphaFoldDB" id="A0A8J6PL71"/>
<proteinExistence type="predicted"/>
<accession>A0A8J6PL71</accession>
<dbReference type="InterPro" id="IPR008767">
    <property type="entry name" value="Phage_SPP1_head-tail_adaptor"/>
</dbReference>
<comment type="caution">
    <text evidence="2">The sequence shown here is derived from an EMBL/GenBank/DDBJ whole genome shotgun (WGS) entry which is preliminary data.</text>
</comment>
<name>A0A8J6PL71_9HYPH</name>
<feature type="region of interest" description="Disordered" evidence="1">
    <location>
        <begin position="1"/>
        <end position="27"/>
    </location>
</feature>
<evidence type="ECO:0000256" key="1">
    <source>
        <dbReference type="SAM" id="MobiDB-lite"/>
    </source>
</evidence>